<keyword evidence="3 7" id="KW-0812">Transmembrane</keyword>
<dbReference type="EC" id="2.3.1.225" evidence="7"/>
<dbReference type="GO" id="GO:0016020">
    <property type="term" value="C:membrane"/>
    <property type="evidence" value="ECO:0007669"/>
    <property type="project" value="UniProtKB-SubCell"/>
</dbReference>
<feature type="transmembrane region" description="Helical" evidence="7">
    <location>
        <begin position="51"/>
        <end position="77"/>
    </location>
</feature>
<evidence type="ECO:0000256" key="7">
    <source>
        <dbReference type="RuleBase" id="RU079119"/>
    </source>
</evidence>
<organism evidence="9 10">
    <name type="scientific">Trypanosoma theileri</name>
    <dbReference type="NCBI Taxonomy" id="67003"/>
    <lineage>
        <taxon>Eukaryota</taxon>
        <taxon>Discoba</taxon>
        <taxon>Euglenozoa</taxon>
        <taxon>Kinetoplastea</taxon>
        <taxon>Metakinetoplastina</taxon>
        <taxon>Trypanosomatida</taxon>
        <taxon>Trypanosomatidae</taxon>
        <taxon>Trypanosoma</taxon>
    </lineage>
</organism>
<evidence type="ECO:0000256" key="2">
    <source>
        <dbReference type="ARBA" id="ARBA00022679"/>
    </source>
</evidence>
<name>A0A1X0NHF5_9TRYP</name>
<evidence type="ECO:0000256" key="5">
    <source>
        <dbReference type="ARBA" id="ARBA00023136"/>
    </source>
</evidence>
<feature type="transmembrane region" description="Helical" evidence="7">
    <location>
        <begin position="201"/>
        <end position="226"/>
    </location>
</feature>
<dbReference type="GeneID" id="39990271"/>
<keyword evidence="6 7" id="KW-0012">Acyltransferase</keyword>
<protein>
    <recommendedName>
        <fullName evidence="7">Palmitoyltransferase</fullName>
        <ecNumber evidence="7">2.3.1.225</ecNumber>
    </recommendedName>
</protein>
<accession>A0A1X0NHF5</accession>
<evidence type="ECO:0000259" key="8">
    <source>
        <dbReference type="Pfam" id="PF01529"/>
    </source>
</evidence>
<comment type="subcellular location">
    <subcellularLocation>
        <location evidence="1">Membrane</location>
        <topology evidence="1">Multi-pass membrane protein</topology>
    </subcellularLocation>
</comment>
<comment type="similarity">
    <text evidence="7">Belongs to the DHHC palmitoyltransferase family.</text>
</comment>
<dbReference type="PANTHER" id="PTHR12246">
    <property type="entry name" value="PALMITOYLTRANSFERASE ZDHHC16"/>
    <property type="match status" value="1"/>
</dbReference>
<dbReference type="VEuPathDB" id="TriTrypDB:TM35_000481550"/>
<dbReference type="Pfam" id="PF01529">
    <property type="entry name" value="DHHC"/>
    <property type="match status" value="1"/>
</dbReference>
<comment type="catalytic activity">
    <reaction evidence="7">
        <text>L-cysteinyl-[protein] + hexadecanoyl-CoA = S-hexadecanoyl-L-cysteinyl-[protein] + CoA</text>
        <dbReference type="Rhea" id="RHEA:36683"/>
        <dbReference type="Rhea" id="RHEA-COMP:10131"/>
        <dbReference type="Rhea" id="RHEA-COMP:11032"/>
        <dbReference type="ChEBI" id="CHEBI:29950"/>
        <dbReference type="ChEBI" id="CHEBI:57287"/>
        <dbReference type="ChEBI" id="CHEBI:57379"/>
        <dbReference type="ChEBI" id="CHEBI:74151"/>
        <dbReference type="EC" id="2.3.1.225"/>
    </reaction>
</comment>
<evidence type="ECO:0000313" key="10">
    <source>
        <dbReference type="Proteomes" id="UP000192257"/>
    </source>
</evidence>
<feature type="domain" description="Palmitoyltransferase DHHC" evidence="8">
    <location>
        <begin position="109"/>
        <end position="240"/>
    </location>
</feature>
<dbReference type="InterPro" id="IPR039859">
    <property type="entry name" value="PFA4/ZDH16/20/ERF2-like"/>
</dbReference>
<dbReference type="PROSITE" id="PS50216">
    <property type="entry name" value="DHHC"/>
    <property type="match status" value="1"/>
</dbReference>
<evidence type="ECO:0000256" key="6">
    <source>
        <dbReference type="ARBA" id="ARBA00023315"/>
    </source>
</evidence>
<feature type="transmembrane region" description="Helical" evidence="7">
    <location>
        <begin position="155"/>
        <end position="180"/>
    </location>
</feature>
<comment type="caution">
    <text evidence="9">The sequence shown here is derived from an EMBL/GenBank/DDBJ whole genome shotgun (WGS) entry which is preliminary data.</text>
</comment>
<evidence type="ECO:0000256" key="4">
    <source>
        <dbReference type="ARBA" id="ARBA00022989"/>
    </source>
</evidence>
<dbReference type="AlphaFoldDB" id="A0A1X0NHF5"/>
<comment type="domain">
    <text evidence="7">The DHHC domain is required for palmitoyltransferase activity.</text>
</comment>
<dbReference type="OrthoDB" id="9909019at2759"/>
<evidence type="ECO:0000256" key="1">
    <source>
        <dbReference type="ARBA" id="ARBA00004141"/>
    </source>
</evidence>
<dbReference type="RefSeq" id="XP_028878260.1">
    <property type="nucleotide sequence ID" value="XM_029030491.1"/>
</dbReference>
<keyword evidence="2 7" id="KW-0808">Transferase</keyword>
<dbReference type="PROSITE" id="PS51257">
    <property type="entry name" value="PROKAR_LIPOPROTEIN"/>
    <property type="match status" value="1"/>
</dbReference>
<evidence type="ECO:0000256" key="3">
    <source>
        <dbReference type="ARBA" id="ARBA00022692"/>
    </source>
</evidence>
<gene>
    <name evidence="9" type="ORF">TM35_000481550</name>
</gene>
<evidence type="ECO:0000313" key="9">
    <source>
        <dbReference type="EMBL" id="ORC84194.1"/>
    </source>
</evidence>
<feature type="transmembrane region" description="Helical" evidence="7">
    <location>
        <begin position="20"/>
        <end position="42"/>
    </location>
</feature>
<keyword evidence="4 7" id="KW-1133">Transmembrane helix</keyword>
<dbReference type="GO" id="GO:0019706">
    <property type="term" value="F:protein-cysteine S-palmitoyltransferase activity"/>
    <property type="evidence" value="ECO:0007669"/>
    <property type="project" value="UniProtKB-EC"/>
</dbReference>
<dbReference type="InterPro" id="IPR001594">
    <property type="entry name" value="Palmitoyltrfase_DHHC"/>
</dbReference>
<sequence>MSFYERCDYWTSAAVRSIGAPTFAFGIVLIIGCTLSVARIAIPLVAEKGSILFICLCFICSVFSFCILFNFVAAGVFREPLISSAETERLACEASQLPPRQQQQLLDEPARFCKTCERYKAPREHHCSVCNRCVAKMDHHCPWINNCVNSENHRYFFLFLLYLFIGTGCGVVVVLLPAYWRLSNENNRDELKPPSYREPKIHMFPLLLTLILCAAMFICMIFFLGWNTLHVFRNETQIERSIVQFKENLSYGGRSIPFRNPYDLGRWRNVLFLLETRGDPLIRRLKKGENVVNVKLLLWLIIPTLRPSACDGVHFPTFEEEILLAV</sequence>
<proteinExistence type="inferred from homology"/>
<dbReference type="Proteomes" id="UP000192257">
    <property type="component" value="Unassembled WGS sequence"/>
</dbReference>
<keyword evidence="5 7" id="KW-0472">Membrane</keyword>
<dbReference type="EMBL" id="NBCO01000048">
    <property type="protein sequence ID" value="ORC84194.1"/>
    <property type="molecule type" value="Genomic_DNA"/>
</dbReference>
<dbReference type="STRING" id="67003.A0A1X0NHF5"/>
<keyword evidence="10" id="KW-1185">Reference proteome</keyword>
<reference evidence="9 10" key="1">
    <citation type="submission" date="2017-03" db="EMBL/GenBank/DDBJ databases">
        <title>An alternative strategy for trypanosome survival in the mammalian bloodstream revealed through genome and transcriptome analysis of the ubiquitous bovine parasite Trypanosoma (Megatrypanum) theileri.</title>
        <authorList>
            <person name="Kelly S."/>
            <person name="Ivens A."/>
            <person name="Mott A."/>
            <person name="O'Neill E."/>
            <person name="Emms D."/>
            <person name="Macleod O."/>
            <person name="Voorheis P."/>
            <person name="Matthews J."/>
            <person name="Matthews K."/>
            <person name="Carrington M."/>
        </authorList>
    </citation>
    <scope>NUCLEOTIDE SEQUENCE [LARGE SCALE GENOMIC DNA]</scope>
    <source>
        <strain evidence="9">Edinburgh</strain>
    </source>
</reference>